<evidence type="ECO:0000256" key="3">
    <source>
        <dbReference type="ARBA" id="ARBA00022833"/>
    </source>
</evidence>
<dbReference type="EMBL" id="JAKELL010000001">
    <property type="protein sequence ID" value="KAH9001548.1"/>
    <property type="molecule type" value="Genomic_DNA"/>
</dbReference>
<feature type="domain" description="MYND-type" evidence="4">
    <location>
        <begin position="1"/>
        <end position="42"/>
    </location>
</feature>
<dbReference type="Proteomes" id="UP001201163">
    <property type="component" value="Unassembled WGS sequence"/>
</dbReference>
<dbReference type="AlphaFoldDB" id="A0AAD4LR57"/>
<reference evidence="5" key="1">
    <citation type="submission" date="2022-01" db="EMBL/GenBank/DDBJ databases">
        <title>Comparative genomics reveals a dynamic genome evolution in the ectomycorrhizal milk-cap (Lactarius) mushrooms.</title>
        <authorList>
            <consortium name="DOE Joint Genome Institute"/>
            <person name="Lebreton A."/>
            <person name="Tang N."/>
            <person name="Kuo A."/>
            <person name="LaButti K."/>
            <person name="Drula E."/>
            <person name="Barry K."/>
            <person name="Clum A."/>
            <person name="Lipzen A."/>
            <person name="Mousain D."/>
            <person name="Ng V."/>
            <person name="Wang R."/>
            <person name="Wang X."/>
            <person name="Dai Y."/>
            <person name="Henrissat B."/>
            <person name="Grigoriev I.V."/>
            <person name="Guerin-Laguette A."/>
            <person name="Yu F."/>
            <person name="Martin F.M."/>
        </authorList>
    </citation>
    <scope>NUCLEOTIDE SEQUENCE</scope>
    <source>
        <strain evidence="5">QP</strain>
    </source>
</reference>
<dbReference type="Pfam" id="PF01753">
    <property type="entry name" value="zf-MYND"/>
    <property type="match status" value="1"/>
</dbReference>
<evidence type="ECO:0000259" key="4">
    <source>
        <dbReference type="Pfam" id="PF01753"/>
    </source>
</evidence>
<evidence type="ECO:0000256" key="2">
    <source>
        <dbReference type="ARBA" id="ARBA00022771"/>
    </source>
</evidence>
<feature type="non-terminal residue" evidence="5">
    <location>
        <position position="198"/>
    </location>
</feature>
<sequence length="198" mass="22526">CRVCGVPGTKRCPRCKSVYYCSGDHITWASLLYDWRTHKSHCLPNPARSQHARGLRPGDTVTVAAYLFSVNADSPRVVQVTCTLREPEEGGYMWHDPNFKEYVQWPALGYVGVRRATPAPTAPPLNHALSILFHEFGLLDNQHPNRCVEKLVGGAGKTHQKWVGDIMLFREEVHDRYCDVKEEDLAPAIEYFRDYGRL</sequence>
<organism evidence="5 6">
    <name type="scientific">Lactarius akahatsu</name>
    <dbReference type="NCBI Taxonomy" id="416441"/>
    <lineage>
        <taxon>Eukaryota</taxon>
        <taxon>Fungi</taxon>
        <taxon>Dikarya</taxon>
        <taxon>Basidiomycota</taxon>
        <taxon>Agaricomycotina</taxon>
        <taxon>Agaricomycetes</taxon>
        <taxon>Russulales</taxon>
        <taxon>Russulaceae</taxon>
        <taxon>Lactarius</taxon>
    </lineage>
</organism>
<name>A0AAD4LR57_9AGAM</name>
<gene>
    <name evidence="5" type="ORF">EDB92DRAFT_1965558</name>
</gene>
<evidence type="ECO:0000313" key="5">
    <source>
        <dbReference type="EMBL" id="KAH9001548.1"/>
    </source>
</evidence>
<dbReference type="SUPFAM" id="SSF144232">
    <property type="entry name" value="HIT/MYND zinc finger-like"/>
    <property type="match status" value="1"/>
</dbReference>
<dbReference type="GO" id="GO:0008270">
    <property type="term" value="F:zinc ion binding"/>
    <property type="evidence" value="ECO:0007669"/>
    <property type="project" value="UniProtKB-KW"/>
</dbReference>
<comment type="caution">
    <text evidence="5">The sequence shown here is derived from an EMBL/GenBank/DDBJ whole genome shotgun (WGS) entry which is preliminary data.</text>
</comment>
<keyword evidence="1" id="KW-0479">Metal-binding</keyword>
<accession>A0AAD4LR57</accession>
<evidence type="ECO:0000256" key="1">
    <source>
        <dbReference type="ARBA" id="ARBA00022723"/>
    </source>
</evidence>
<evidence type="ECO:0000313" key="6">
    <source>
        <dbReference type="Proteomes" id="UP001201163"/>
    </source>
</evidence>
<keyword evidence="3" id="KW-0862">Zinc</keyword>
<keyword evidence="2" id="KW-0863">Zinc-finger</keyword>
<dbReference type="InterPro" id="IPR002893">
    <property type="entry name" value="Znf_MYND"/>
</dbReference>
<dbReference type="Gene3D" id="6.10.140.2220">
    <property type="match status" value="1"/>
</dbReference>
<proteinExistence type="predicted"/>
<protein>
    <recommendedName>
        <fullName evidence="4">MYND-type domain-containing protein</fullName>
    </recommendedName>
</protein>
<keyword evidence="6" id="KW-1185">Reference proteome</keyword>